<gene>
    <name evidence="1" type="primary">z475R</name>
    <name evidence="1" type="ORF">ATCV1_z475R</name>
</gene>
<accession>A7K985</accession>
<organism evidence="1 2">
    <name type="scientific">Chlorovirus heliozoae</name>
    <dbReference type="NCBI Taxonomy" id="322019"/>
    <lineage>
        <taxon>Viruses</taxon>
        <taxon>Varidnaviria</taxon>
        <taxon>Bamfordvirae</taxon>
        <taxon>Nucleocytoviricota</taxon>
        <taxon>Megaviricetes</taxon>
        <taxon>Algavirales</taxon>
        <taxon>Phycodnaviridae</taxon>
        <taxon>Chlorovirus</taxon>
    </lineage>
</organism>
<dbReference type="KEGG" id="vg:5470193"/>
<reference evidence="1 2" key="1">
    <citation type="submission" date="2006-09" db="EMBL/GenBank/DDBJ databases">
        <title>Sequence and annotation of the 288-kb ATCV-1 virus that infects an endosymbiotic Chlorella strain of the heliozoon Acanthocystis turfacea.</title>
        <authorList>
            <person name="Fitzgerald L.A."/>
            <person name="Graves M.V."/>
            <person name="Li X."/>
            <person name="Pfitzner A.J.P."/>
            <person name="Hartigan J."/>
            <person name="Van Etten J.L."/>
        </authorList>
    </citation>
    <scope>NUCLEOTIDE SEQUENCE [LARGE SCALE GENOMIC DNA]</scope>
    <source>
        <strain evidence="1 2">ATCV-1</strain>
    </source>
</reference>
<dbReference type="EMBL" id="EF101928">
    <property type="protein sequence ID" value="ABT16609.1"/>
    <property type="molecule type" value="Genomic_DNA"/>
</dbReference>
<keyword evidence="2" id="KW-1185">Reference proteome</keyword>
<sequence length="203" mass="22865">MEVAEKRARRTLRCANPALRLAIKYLLLHSNNKVQTVYVLKEFLCSFETFSAPNRFTVLEQNHSRENADIVLAANDLVVHVLNFVQINVQVLAGLDVLLIESTTGLATILVELGESILPPRGNTGGELADGVHLDGLHDCKVVSGPEEVLPHNNNTFLSIYMYIDKSCGDEISYYIKHMQRICDDYQNIRLEINRLPRVTHIP</sequence>
<protein>
    <submittedName>
        <fullName evidence="1">Uncharacterized protein z475R</fullName>
    </submittedName>
</protein>
<dbReference type="Proteomes" id="UP000202420">
    <property type="component" value="Segment"/>
</dbReference>
<name>A7K985_9PHYC</name>
<dbReference type="GeneID" id="5470193"/>
<proteinExistence type="predicted"/>
<evidence type="ECO:0000313" key="2">
    <source>
        <dbReference type="Proteomes" id="UP000202420"/>
    </source>
</evidence>
<dbReference type="RefSeq" id="YP_001426956.1">
    <property type="nucleotide sequence ID" value="NC_008724.1"/>
</dbReference>
<evidence type="ECO:0000313" key="1">
    <source>
        <dbReference type="EMBL" id="ABT16609.1"/>
    </source>
</evidence>